<evidence type="ECO:0000313" key="1">
    <source>
        <dbReference type="EMBL" id="QTM98969.1"/>
    </source>
</evidence>
<gene>
    <name evidence="1" type="ORF">ERJ70_06425</name>
</gene>
<dbReference type="RefSeq" id="WP_209368026.1">
    <property type="nucleotide sequence ID" value="NZ_CP046956.1"/>
</dbReference>
<sequence>MKRKMVFLLTGLTIFLAVFLLISTSVMNHLQINNAADQCVEIGGSPNVEKDFFAFNWSFSCDID</sequence>
<organism evidence="1 2">
    <name type="scientific">Sediminibacillus dalangtanensis</name>
    <dbReference type="NCBI Taxonomy" id="2729421"/>
    <lineage>
        <taxon>Bacteria</taxon>
        <taxon>Bacillati</taxon>
        <taxon>Bacillota</taxon>
        <taxon>Bacilli</taxon>
        <taxon>Bacillales</taxon>
        <taxon>Bacillaceae</taxon>
        <taxon>Sediminibacillus</taxon>
    </lineage>
</organism>
<evidence type="ECO:0000313" key="2">
    <source>
        <dbReference type="Proteomes" id="UP000665043"/>
    </source>
</evidence>
<reference evidence="1 2" key="1">
    <citation type="submission" date="2019-12" db="EMBL/GenBank/DDBJ databases">
        <title>The whole genome sequencing of a strain isolated from a Mars analog, Dalangtan Playa.</title>
        <authorList>
            <person name="Huang T."/>
        </authorList>
    </citation>
    <scope>NUCLEOTIDE SEQUENCE [LARGE SCALE GENOMIC DNA]</scope>
    <source>
        <strain evidence="1 2">DP4-553-S</strain>
    </source>
</reference>
<proteinExistence type="predicted"/>
<keyword evidence="2" id="KW-1185">Reference proteome</keyword>
<dbReference type="EMBL" id="CP046956">
    <property type="protein sequence ID" value="QTM98969.1"/>
    <property type="molecule type" value="Genomic_DNA"/>
</dbReference>
<dbReference type="Proteomes" id="UP000665043">
    <property type="component" value="Chromosome"/>
</dbReference>
<accession>A0ABX7VQ27</accession>
<protein>
    <submittedName>
        <fullName evidence="1">Uncharacterized protein</fullName>
    </submittedName>
</protein>
<name>A0ABX7VQ27_9BACI</name>